<accession>A0A7J6WSY5</accession>
<comment type="caution">
    <text evidence="2">The sequence shown here is derived from an EMBL/GenBank/DDBJ whole genome shotgun (WGS) entry which is preliminary data.</text>
</comment>
<proteinExistence type="inferred from homology"/>
<dbReference type="PRINTS" id="PR00385">
    <property type="entry name" value="P450"/>
</dbReference>
<dbReference type="GO" id="GO:0004497">
    <property type="term" value="F:monooxygenase activity"/>
    <property type="evidence" value="ECO:0007669"/>
    <property type="project" value="InterPro"/>
</dbReference>
<dbReference type="EMBL" id="JABWDY010011472">
    <property type="protein sequence ID" value="KAF5199750.1"/>
    <property type="molecule type" value="Genomic_DNA"/>
</dbReference>
<dbReference type="GO" id="GO:0005506">
    <property type="term" value="F:iron ion binding"/>
    <property type="evidence" value="ECO:0007669"/>
    <property type="project" value="InterPro"/>
</dbReference>
<dbReference type="GO" id="GO:0044550">
    <property type="term" value="P:secondary metabolite biosynthetic process"/>
    <property type="evidence" value="ECO:0007669"/>
    <property type="project" value="UniProtKB-ARBA"/>
</dbReference>
<reference evidence="2 3" key="1">
    <citation type="submission" date="2020-06" db="EMBL/GenBank/DDBJ databases">
        <title>Transcriptomic and genomic resources for Thalictrum thalictroides and T. hernandezii: Facilitating candidate gene discovery in an emerging model plant lineage.</title>
        <authorList>
            <person name="Arias T."/>
            <person name="Riano-Pachon D.M."/>
            <person name="Di Stilio V.S."/>
        </authorList>
    </citation>
    <scope>NUCLEOTIDE SEQUENCE [LARGE SCALE GENOMIC DNA]</scope>
    <source>
        <strain evidence="3">cv. WT478/WT964</strain>
        <tissue evidence="2">Leaves</tissue>
    </source>
</reference>
<keyword evidence="3" id="KW-1185">Reference proteome</keyword>
<evidence type="ECO:0000313" key="2">
    <source>
        <dbReference type="EMBL" id="KAF5199750.1"/>
    </source>
</evidence>
<evidence type="ECO:0000256" key="1">
    <source>
        <dbReference type="ARBA" id="ARBA00010617"/>
    </source>
</evidence>
<sequence length="141" mass="15946">MKELFVAGTETTSSTIEWAMTELLCSSETMSKAVVKETLRLHPSLPFLILHKNQITTPAGSYSDSSISSDRTEGIKQNQEQFFMEQYKGEDINIPEQELNFVVLRVFLAVVLLLQNPRKGQKVFKETASRITGMANSRQFI</sequence>
<dbReference type="GO" id="GO:0020037">
    <property type="term" value="F:heme binding"/>
    <property type="evidence" value="ECO:0007669"/>
    <property type="project" value="InterPro"/>
</dbReference>
<dbReference type="Proteomes" id="UP000554482">
    <property type="component" value="Unassembled WGS sequence"/>
</dbReference>
<evidence type="ECO:0000313" key="3">
    <source>
        <dbReference type="Proteomes" id="UP000554482"/>
    </source>
</evidence>
<dbReference type="PANTHER" id="PTHR47950:SF44">
    <property type="entry name" value="CYTOCHROME P450, FAMILY 76, SUBFAMILY C, POLYPEPTIDE 5-RELATED"/>
    <property type="match status" value="1"/>
</dbReference>
<dbReference type="GO" id="GO:0016705">
    <property type="term" value="F:oxidoreductase activity, acting on paired donors, with incorporation or reduction of molecular oxygen"/>
    <property type="evidence" value="ECO:0007669"/>
    <property type="project" value="InterPro"/>
</dbReference>
<name>A0A7J6WSY5_THATH</name>
<evidence type="ECO:0008006" key="4">
    <source>
        <dbReference type="Google" id="ProtNLM"/>
    </source>
</evidence>
<dbReference type="PANTHER" id="PTHR47950">
    <property type="entry name" value="CYTOCHROME P450, FAMILY 76, SUBFAMILY C, POLYPEPTIDE 5-RELATED"/>
    <property type="match status" value="1"/>
</dbReference>
<gene>
    <name evidence="2" type="ORF">FRX31_010660</name>
</gene>
<dbReference type="Gene3D" id="1.10.630.10">
    <property type="entry name" value="Cytochrome P450"/>
    <property type="match status" value="1"/>
</dbReference>
<dbReference type="AlphaFoldDB" id="A0A7J6WSY5"/>
<protein>
    <recommendedName>
        <fullName evidence="4">Cytochrome p450</fullName>
    </recommendedName>
</protein>
<dbReference type="OrthoDB" id="2789670at2759"/>
<dbReference type="InterPro" id="IPR001128">
    <property type="entry name" value="Cyt_P450"/>
</dbReference>
<comment type="similarity">
    <text evidence="1">Belongs to the cytochrome P450 family.</text>
</comment>
<dbReference type="InterPro" id="IPR036396">
    <property type="entry name" value="Cyt_P450_sf"/>
</dbReference>
<dbReference type="SUPFAM" id="SSF48264">
    <property type="entry name" value="Cytochrome P450"/>
    <property type="match status" value="1"/>
</dbReference>
<organism evidence="2 3">
    <name type="scientific">Thalictrum thalictroides</name>
    <name type="common">Rue-anemone</name>
    <name type="synonym">Anemone thalictroides</name>
    <dbReference type="NCBI Taxonomy" id="46969"/>
    <lineage>
        <taxon>Eukaryota</taxon>
        <taxon>Viridiplantae</taxon>
        <taxon>Streptophyta</taxon>
        <taxon>Embryophyta</taxon>
        <taxon>Tracheophyta</taxon>
        <taxon>Spermatophyta</taxon>
        <taxon>Magnoliopsida</taxon>
        <taxon>Ranunculales</taxon>
        <taxon>Ranunculaceae</taxon>
        <taxon>Thalictroideae</taxon>
        <taxon>Thalictrum</taxon>
    </lineage>
</organism>